<dbReference type="Pfam" id="PF01239">
    <property type="entry name" value="PPTA"/>
    <property type="match status" value="5"/>
</dbReference>
<dbReference type="SUPFAM" id="SSF48439">
    <property type="entry name" value="Protein prenylyltransferase"/>
    <property type="match status" value="1"/>
</dbReference>
<evidence type="ECO:0000256" key="10">
    <source>
        <dbReference type="ARBA" id="ARBA00041392"/>
    </source>
</evidence>
<reference evidence="15 16" key="1">
    <citation type="journal article" date="2024" name="IMA Fungus">
        <title>IMA Genome - F19 : A genome assembly and annotation guide to empower mycologists, including annotated draft genome sequences of Ceratocystis pirilliformis, Diaporthe australafricana, Fusarium ophioides, Paecilomyces lecythidis, and Sporothrix stenoceras.</title>
        <authorList>
            <person name="Aylward J."/>
            <person name="Wilson A.M."/>
            <person name="Visagie C.M."/>
            <person name="Spraker J."/>
            <person name="Barnes I."/>
            <person name="Buitendag C."/>
            <person name="Ceriani C."/>
            <person name="Del Mar Angel L."/>
            <person name="du Plessis D."/>
            <person name="Fuchs T."/>
            <person name="Gasser K."/>
            <person name="Kramer D."/>
            <person name="Li W."/>
            <person name="Munsamy K."/>
            <person name="Piso A."/>
            <person name="Price J.L."/>
            <person name="Sonnekus B."/>
            <person name="Thomas C."/>
            <person name="van der Nest A."/>
            <person name="van Dijk A."/>
            <person name="van Heerden A."/>
            <person name="van Vuuren N."/>
            <person name="Yilmaz N."/>
            <person name="Duong T.A."/>
            <person name="van der Merwe N.A."/>
            <person name="Wingfield M.J."/>
            <person name="Wingfield B.D."/>
        </authorList>
    </citation>
    <scope>NUCLEOTIDE SEQUENCE [LARGE SCALE GENOMIC DNA]</scope>
    <source>
        <strain evidence="15 16">CMW 12675</strain>
    </source>
</reference>
<evidence type="ECO:0000256" key="5">
    <source>
        <dbReference type="ARBA" id="ARBA00022602"/>
    </source>
</evidence>
<accession>A0ABR3ZN00</accession>
<keyword evidence="7" id="KW-0677">Repeat</keyword>
<keyword evidence="5" id="KW-0637">Prenyltransferase</keyword>
<keyword evidence="16" id="KW-1185">Reference proteome</keyword>
<evidence type="ECO:0000256" key="6">
    <source>
        <dbReference type="ARBA" id="ARBA00022679"/>
    </source>
</evidence>
<sequence length="497" mass="56990">MPPKPKAGAKPSKGPDSTSLVDHQPPATVGERSFHRYHQTNLASKKFDELGITGLDSADLTAWANAKVLREVASGEIFRNARSERDYWKRVQKDGVPFRSVQKGYDWGTDDQGRLISDYSLSEFEDRLKTLEESLRLRRQRTTDQACYAAVYHINATMAGLNESLYGQQKMAFSDDPIWEDVPPIPAEEPEGSLAAIAFPPKYAEATAYLRIVMASNELSERAFRLTAHIISMNPAHYTVWLYRFRILEALKLPFDGEIKWLNEVSLEHLKNYQIWHHRQLLMDKHYPTIADDKAQVNILARSETKFITQMLEADAKNYHVWSYRQWLVRRIGVWNIQELCATQNYIEQDLRNNSAWSHRFFLVFSDPMASSGAAVHATEADPKVLHTIIERELAYAREKIHLAPQNQSPWNYLKGVLVKGGRSIETEKAFVEKFVRNIGEGDEEAVLSTHALDFLAEILVARGEKERAAVCLSRLSEKWDPVRAGYWKLRQQQLAF</sequence>
<dbReference type="Proteomes" id="UP001583280">
    <property type="component" value="Unassembled WGS sequence"/>
</dbReference>
<feature type="region of interest" description="Disordered" evidence="14">
    <location>
        <begin position="1"/>
        <end position="25"/>
    </location>
</feature>
<keyword evidence="8" id="KW-0460">Magnesium</keyword>
<evidence type="ECO:0000256" key="7">
    <source>
        <dbReference type="ARBA" id="ARBA00022737"/>
    </source>
</evidence>
<evidence type="ECO:0000313" key="15">
    <source>
        <dbReference type="EMBL" id="KAL1901587.1"/>
    </source>
</evidence>
<dbReference type="EMBL" id="JAWDJO010000005">
    <property type="protein sequence ID" value="KAL1901587.1"/>
    <property type="molecule type" value="Genomic_DNA"/>
</dbReference>
<organism evidence="15 16">
    <name type="scientific">Ceratocystis pirilliformis</name>
    <dbReference type="NCBI Taxonomy" id="259994"/>
    <lineage>
        <taxon>Eukaryota</taxon>
        <taxon>Fungi</taxon>
        <taxon>Dikarya</taxon>
        <taxon>Ascomycota</taxon>
        <taxon>Pezizomycotina</taxon>
        <taxon>Sordariomycetes</taxon>
        <taxon>Hypocreomycetidae</taxon>
        <taxon>Microascales</taxon>
        <taxon>Ceratocystidaceae</taxon>
        <taxon>Ceratocystis</taxon>
    </lineage>
</organism>
<protein>
    <recommendedName>
        <fullName evidence="9">Protein farnesyltransferase/geranylgeranyltransferase type-1 subunit alpha</fullName>
        <ecNumber evidence="4">2.5.1.58</ecNumber>
        <ecNumber evidence="3">2.5.1.59</ecNumber>
    </recommendedName>
    <alternativeName>
        <fullName evidence="12">CAAX farnesyltransferase subunit alpha</fullName>
    </alternativeName>
    <alternativeName>
        <fullName evidence="11">FTase-alpha</fullName>
    </alternativeName>
    <alternativeName>
        <fullName evidence="10">Ras proteins prenyltransferase subunit alpha</fullName>
    </alternativeName>
    <alternativeName>
        <fullName evidence="13">Type I protein geranyl-geranyltransferase subunit alpha</fullName>
    </alternativeName>
</protein>
<evidence type="ECO:0000256" key="2">
    <source>
        <dbReference type="ARBA" id="ARBA00006734"/>
    </source>
</evidence>
<dbReference type="EC" id="2.5.1.58" evidence="4"/>
<dbReference type="PANTHER" id="PTHR11129:SF1">
    <property type="entry name" value="PROTEIN FARNESYLTRANSFERASE_GERANYLGERANYLTRANSFERASE TYPE-1 SUBUNIT ALPHA"/>
    <property type="match status" value="1"/>
</dbReference>
<gene>
    <name evidence="15" type="primary">RAM2</name>
    <name evidence="15" type="ORF">Cpir12675_000457</name>
</gene>
<comment type="cofactor">
    <cofactor evidence="1">
        <name>Mg(2+)</name>
        <dbReference type="ChEBI" id="CHEBI:18420"/>
    </cofactor>
</comment>
<evidence type="ECO:0000256" key="4">
    <source>
        <dbReference type="ARBA" id="ARBA00012702"/>
    </source>
</evidence>
<dbReference type="PANTHER" id="PTHR11129">
    <property type="entry name" value="PROTEIN FARNESYLTRANSFERASE ALPHA SUBUNIT/RAB GERANYLGERANYL TRANSFERASE ALPHA SUBUNIT"/>
    <property type="match status" value="1"/>
</dbReference>
<evidence type="ECO:0000256" key="12">
    <source>
        <dbReference type="ARBA" id="ARBA00043086"/>
    </source>
</evidence>
<name>A0ABR3ZN00_9PEZI</name>
<dbReference type="InterPro" id="IPR002088">
    <property type="entry name" value="Prenyl_trans_a"/>
</dbReference>
<dbReference type="PROSITE" id="PS51147">
    <property type="entry name" value="PFTA"/>
    <property type="match status" value="5"/>
</dbReference>
<evidence type="ECO:0000256" key="11">
    <source>
        <dbReference type="ARBA" id="ARBA00042436"/>
    </source>
</evidence>
<dbReference type="Gene3D" id="1.25.40.120">
    <property type="entry name" value="Protein prenylyltransferase"/>
    <property type="match status" value="1"/>
</dbReference>
<comment type="similarity">
    <text evidence="2">Belongs to the protein prenyltransferase subunit alpha family.</text>
</comment>
<comment type="caution">
    <text evidence="15">The sequence shown here is derived from an EMBL/GenBank/DDBJ whole genome shotgun (WGS) entry which is preliminary data.</text>
</comment>
<proteinExistence type="inferred from homology"/>
<evidence type="ECO:0000256" key="13">
    <source>
        <dbReference type="ARBA" id="ARBA00043219"/>
    </source>
</evidence>
<dbReference type="GO" id="GO:0033844">
    <property type="term" value="F:galactose-6-sulfurylase activity"/>
    <property type="evidence" value="ECO:0007669"/>
    <property type="project" value="UniProtKB-EC"/>
</dbReference>
<evidence type="ECO:0000313" key="16">
    <source>
        <dbReference type="Proteomes" id="UP001583280"/>
    </source>
</evidence>
<evidence type="ECO:0000256" key="3">
    <source>
        <dbReference type="ARBA" id="ARBA00012700"/>
    </source>
</evidence>
<keyword evidence="6 15" id="KW-0808">Transferase</keyword>
<dbReference type="EC" id="2.5.1.59" evidence="3"/>
<evidence type="ECO:0000256" key="1">
    <source>
        <dbReference type="ARBA" id="ARBA00001946"/>
    </source>
</evidence>
<evidence type="ECO:0000256" key="14">
    <source>
        <dbReference type="SAM" id="MobiDB-lite"/>
    </source>
</evidence>
<feature type="compositionally biased region" description="Low complexity" evidence="14">
    <location>
        <begin position="1"/>
        <end position="15"/>
    </location>
</feature>
<evidence type="ECO:0000256" key="8">
    <source>
        <dbReference type="ARBA" id="ARBA00022842"/>
    </source>
</evidence>
<evidence type="ECO:0000256" key="9">
    <source>
        <dbReference type="ARBA" id="ARBA00040965"/>
    </source>
</evidence>